<dbReference type="CDD" id="cd07721">
    <property type="entry name" value="yflN-like_MBL-fold"/>
    <property type="match status" value="1"/>
</dbReference>
<proteinExistence type="predicted"/>
<accession>Q893D2</accession>
<dbReference type="EMBL" id="AE015927">
    <property type="protein sequence ID" value="AAO36410.1"/>
    <property type="molecule type" value="Genomic_DNA"/>
</dbReference>
<dbReference type="RefSeq" id="WP_011100070.1">
    <property type="nucleotide sequence ID" value="NC_004557.1"/>
</dbReference>
<evidence type="ECO:0000313" key="3">
    <source>
        <dbReference type="Proteomes" id="UP000001412"/>
    </source>
</evidence>
<dbReference type="SMART" id="SM00849">
    <property type="entry name" value="Lactamase_B"/>
    <property type="match status" value="1"/>
</dbReference>
<dbReference type="AlphaFoldDB" id="Q893D2"/>
<dbReference type="InterPro" id="IPR036866">
    <property type="entry name" value="RibonucZ/Hydroxyglut_hydro"/>
</dbReference>
<dbReference type="SUPFAM" id="SSF56281">
    <property type="entry name" value="Metallo-hydrolase/oxidoreductase"/>
    <property type="match status" value="1"/>
</dbReference>
<dbReference type="STRING" id="212717.CTC_01895"/>
<dbReference type="OrthoDB" id="9761531at2"/>
<gene>
    <name evidence="2" type="ordered locus">CTC_01895</name>
</gene>
<organism evidence="2 3">
    <name type="scientific">Clostridium tetani (strain Massachusetts / E88)</name>
    <dbReference type="NCBI Taxonomy" id="212717"/>
    <lineage>
        <taxon>Bacteria</taxon>
        <taxon>Bacillati</taxon>
        <taxon>Bacillota</taxon>
        <taxon>Clostridia</taxon>
        <taxon>Eubacteriales</taxon>
        <taxon>Clostridiaceae</taxon>
        <taxon>Clostridium</taxon>
    </lineage>
</organism>
<dbReference type="KEGG" id="ctc:CTC_01895"/>
<name>Q893D2_CLOTE</name>
<keyword evidence="2" id="KW-0378">Hydrolase</keyword>
<dbReference type="Pfam" id="PF00753">
    <property type="entry name" value="Lactamase_B"/>
    <property type="match status" value="1"/>
</dbReference>
<dbReference type="PANTHER" id="PTHR42951:SF15">
    <property type="entry name" value="METALLO-BETA-LACTAMASE SUPERFAMILY PROTEIN"/>
    <property type="match status" value="1"/>
</dbReference>
<sequence length="243" mass="27583">MNKLTILEIKFDFNGGMNTIFPVILSDENELVLIDCGYPNFLPLIKTAAKENGIDISKLTKIIITHHDFDHMGSLAEFKRQYPNIKILSSIEDEKYISGKEKSLRLQQAQSIYDKLPEDEKKGAMEFQQFLENIENAKVDECLKDKDSFPWCGGMEVVATPGHMPGHISIYIKDSKTLVSGDALVVEDDKLTIANPQYTLDIDTAKKSIKKLLNYDIDKIICYHGGVYTKDIKKSLENIILEY</sequence>
<dbReference type="Proteomes" id="UP000001412">
    <property type="component" value="Chromosome"/>
</dbReference>
<dbReference type="PANTHER" id="PTHR42951">
    <property type="entry name" value="METALLO-BETA-LACTAMASE DOMAIN-CONTAINING"/>
    <property type="match status" value="1"/>
</dbReference>
<reference evidence="2 3" key="1">
    <citation type="journal article" date="2003" name="Proc. Natl. Acad. Sci. U.S.A.">
        <title>The genome sequence of Clostridium tetani, the causative agent of tetanus disease.</title>
        <authorList>
            <person name="Brueggemann H."/>
            <person name="Baumer S."/>
            <person name="Fricke W.F."/>
            <person name="Wiezer A."/>
            <person name="Liesegang H."/>
            <person name="Decker I."/>
            <person name="Herzberg C."/>
            <person name="Martinez-Arias R."/>
            <person name="Merkl R."/>
            <person name="Henne A."/>
            <person name="Gottschalk G."/>
        </authorList>
    </citation>
    <scope>NUCLEOTIDE SEQUENCE [LARGE SCALE GENOMIC DNA]</scope>
    <source>
        <strain evidence="3">Massachusetts / E88</strain>
    </source>
</reference>
<dbReference type="InterPro" id="IPR050855">
    <property type="entry name" value="NDM-1-like"/>
</dbReference>
<evidence type="ECO:0000313" key="2">
    <source>
        <dbReference type="EMBL" id="AAO36410.1"/>
    </source>
</evidence>
<keyword evidence="3" id="KW-1185">Reference proteome</keyword>
<dbReference type="Gene3D" id="3.60.15.10">
    <property type="entry name" value="Ribonuclease Z/Hydroxyacylglutathione hydrolase-like"/>
    <property type="match status" value="1"/>
</dbReference>
<dbReference type="GO" id="GO:0016787">
    <property type="term" value="F:hydrolase activity"/>
    <property type="evidence" value="ECO:0007669"/>
    <property type="project" value="UniProtKB-KW"/>
</dbReference>
<dbReference type="HOGENOM" id="CLU_030571_2_1_9"/>
<protein>
    <submittedName>
        <fullName evidence="2">Metal dependent hydrolase</fullName>
    </submittedName>
</protein>
<dbReference type="InterPro" id="IPR001279">
    <property type="entry name" value="Metallo-B-lactamas"/>
</dbReference>
<dbReference type="GeneID" id="24252538"/>
<evidence type="ECO:0000259" key="1">
    <source>
        <dbReference type="SMART" id="SM00849"/>
    </source>
</evidence>
<feature type="domain" description="Metallo-beta-lactamase" evidence="1">
    <location>
        <begin position="19"/>
        <end position="224"/>
    </location>
</feature>